<dbReference type="eggNOG" id="KOG1477">
    <property type="taxonomic scope" value="Eukaryota"/>
</dbReference>
<dbReference type="CDD" id="cd12885">
    <property type="entry name" value="SPRY_RanBP_like"/>
    <property type="match status" value="1"/>
</dbReference>
<proteinExistence type="predicted"/>
<feature type="domain" description="CTLH" evidence="3">
    <location>
        <begin position="297"/>
        <end position="359"/>
    </location>
</feature>
<dbReference type="InterPro" id="IPR003877">
    <property type="entry name" value="SPRY_dom"/>
</dbReference>
<accession>A0A0L0H932</accession>
<dbReference type="InterPro" id="IPR043136">
    <property type="entry name" value="B30.2/SPRY_sf"/>
</dbReference>
<evidence type="ECO:0000259" key="3">
    <source>
        <dbReference type="PROSITE" id="PS50897"/>
    </source>
</evidence>
<dbReference type="SMART" id="SM00449">
    <property type="entry name" value="SPRY"/>
    <property type="match status" value="1"/>
</dbReference>
<feature type="compositionally biased region" description="Basic and acidic residues" evidence="1">
    <location>
        <begin position="475"/>
        <end position="484"/>
    </location>
</feature>
<dbReference type="Pfam" id="PF00622">
    <property type="entry name" value="SPRY"/>
    <property type="match status" value="1"/>
</dbReference>
<organism evidence="4 5">
    <name type="scientific">Spizellomyces punctatus (strain DAOM BR117)</name>
    <dbReference type="NCBI Taxonomy" id="645134"/>
    <lineage>
        <taxon>Eukaryota</taxon>
        <taxon>Fungi</taxon>
        <taxon>Fungi incertae sedis</taxon>
        <taxon>Chytridiomycota</taxon>
        <taxon>Chytridiomycota incertae sedis</taxon>
        <taxon>Chytridiomycetes</taxon>
        <taxon>Spizellomycetales</taxon>
        <taxon>Spizellomycetaceae</taxon>
        <taxon>Spizellomyces</taxon>
    </lineage>
</organism>
<gene>
    <name evidence="4" type="ORF">SPPG_07553</name>
</gene>
<evidence type="ECO:0000259" key="2">
    <source>
        <dbReference type="PROSITE" id="PS50188"/>
    </source>
</evidence>
<dbReference type="InterPro" id="IPR006595">
    <property type="entry name" value="CTLH_C"/>
</dbReference>
<feature type="region of interest" description="Disordered" evidence="1">
    <location>
        <begin position="467"/>
        <end position="487"/>
    </location>
</feature>
<dbReference type="Gene3D" id="2.60.120.920">
    <property type="match status" value="1"/>
</dbReference>
<evidence type="ECO:0008006" key="6">
    <source>
        <dbReference type="Google" id="ProtNLM"/>
    </source>
</evidence>
<dbReference type="InterPro" id="IPR050618">
    <property type="entry name" value="Ubq-SigPath_Reg"/>
</dbReference>
<evidence type="ECO:0000313" key="5">
    <source>
        <dbReference type="Proteomes" id="UP000053201"/>
    </source>
</evidence>
<dbReference type="OrthoDB" id="2160177at2759"/>
<dbReference type="OMA" id="GCCINFV"/>
<evidence type="ECO:0000256" key="1">
    <source>
        <dbReference type="SAM" id="MobiDB-lite"/>
    </source>
</evidence>
<feature type="compositionally biased region" description="Low complexity" evidence="1">
    <location>
        <begin position="36"/>
        <end position="51"/>
    </location>
</feature>
<dbReference type="PROSITE" id="PS50897">
    <property type="entry name" value="CTLH"/>
    <property type="match status" value="1"/>
</dbReference>
<dbReference type="STRING" id="645134.A0A0L0H932"/>
<dbReference type="InterPro" id="IPR001870">
    <property type="entry name" value="B30.2/SPRY"/>
</dbReference>
<keyword evidence="5" id="KW-1185">Reference proteome</keyword>
<dbReference type="AlphaFoldDB" id="A0A0L0H932"/>
<feature type="region of interest" description="Disordered" evidence="1">
    <location>
        <begin position="12"/>
        <end position="54"/>
    </location>
</feature>
<dbReference type="InParanoid" id="A0A0L0H932"/>
<dbReference type="EMBL" id="KQ257465">
    <property type="protein sequence ID" value="KNC97163.1"/>
    <property type="molecule type" value="Genomic_DNA"/>
</dbReference>
<sequence length="505" mass="55707">MEEDIDMFDYGGTLGGLRDGEPDLGGKVLPEHDRSNSSTSSFSSTISANNSMRRPTSLNQFAECQPELQITSPNLVQLLKDEMTAYYRGQGSHRNDVGVIRTNIPLHPAGYVGYFEVEVLDAGERGCVSIGLSHSESSANKHAGSDSRSWSWLGAEARRLHDSRRDPYAAGVKIKSKDVMGCGYHFEKGVIFFTLNGRSLGVAFQDAKGDLFPTVGLHSPGECVRLNFGGRPFDFDICAYIEEEKRSNMQRIRALPLSNQDTDWIIQSYLLHCGYAETFETLCGSQPPPGQGQLLEMLEIRKAIRRLILTGDIAAAQALTHLHFPSVLDPGGGSRNVRLRLFCECQQFVELVRKGAQEDELISTMQTNLGTFYRGDVEGCHLDDELHKMLQAVVSLIAYDNPSAAPQQELLDERQREVVADMLNDAIIASMSNPPPSLNLDLLLRQLVLVRSRLRVFQDGVDSRSIGKGHYSPRRGTEGGEELRPSSAYSRAGLELADITAEVVA</sequence>
<dbReference type="VEuPathDB" id="FungiDB:SPPG_07553"/>
<dbReference type="RefSeq" id="XP_016605203.1">
    <property type="nucleotide sequence ID" value="XM_016755719.1"/>
</dbReference>
<dbReference type="PANTHER" id="PTHR12864">
    <property type="entry name" value="RAN BINDING PROTEIN 9-RELATED"/>
    <property type="match status" value="1"/>
</dbReference>
<reference evidence="4 5" key="1">
    <citation type="submission" date="2009-08" db="EMBL/GenBank/DDBJ databases">
        <title>The Genome Sequence of Spizellomyces punctatus strain DAOM BR117.</title>
        <authorList>
            <consortium name="The Broad Institute Genome Sequencing Platform"/>
            <person name="Russ C."/>
            <person name="Cuomo C."/>
            <person name="Shea T."/>
            <person name="Young S.K."/>
            <person name="Zeng Q."/>
            <person name="Koehrsen M."/>
            <person name="Haas B."/>
            <person name="Borodovsky M."/>
            <person name="Guigo R."/>
            <person name="Alvarado L."/>
            <person name="Berlin A."/>
            <person name="Bochicchio J."/>
            <person name="Borenstein D."/>
            <person name="Chapman S."/>
            <person name="Chen Z."/>
            <person name="Engels R."/>
            <person name="Freedman E."/>
            <person name="Gellesch M."/>
            <person name="Goldberg J."/>
            <person name="Griggs A."/>
            <person name="Gujja S."/>
            <person name="Heiman D."/>
            <person name="Hepburn T."/>
            <person name="Howarth C."/>
            <person name="Jen D."/>
            <person name="Larson L."/>
            <person name="Lewis B."/>
            <person name="Mehta T."/>
            <person name="Park D."/>
            <person name="Pearson M."/>
            <person name="Roberts A."/>
            <person name="Saif S."/>
            <person name="Shenoy N."/>
            <person name="Sisk P."/>
            <person name="Stolte C."/>
            <person name="Sykes S."/>
            <person name="Thomson T."/>
            <person name="Walk T."/>
            <person name="White J."/>
            <person name="Yandava C."/>
            <person name="Burger G."/>
            <person name="Gray M.W."/>
            <person name="Holland P.W.H."/>
            <person name="King N."/>
            <person name="Lang F.B.F."/>
            <person name="Roger A.J."/>
            <person name="Ruiz-Trillo I."/>
            <person name="Lander E."/>
            <person name="Nusbaum C."/>
        </authorList>
    </citation>
    <scope>NUCLEOTIDE SEQUENCE [LARGE SCALE GENOMIC DNA]</scope>
    <source>
        <strain evidence="4 5">DAOM BR117</strain>
    </source>
</reference>
<dbReference type="InterPro" id="IPR013320">
    <property type="entry name" value="ConA-like_dom_sf"/>
</dbReference>
<dbReference type="SUPFAM" id="SSF49899">
    <property type="entry name" value="Concanavalin A-like lectins/glucanases"/>
    <property type="match status" value="1"/>
</dbReference>
<dbReference type="GeneID" id="27690762"/>
<dbReference type="Proteomes" id="UP000053201">
    <property type="component" value="Unassembled WGS sequence"/>
</dbReference>
<dbReference type="Pfam" id="PF10607">
    <property type="entry name" value="CTLH"/>
    <property type="match status" value="1"/>
</dbReference>
<feature type="domain" description="B30.2/SPRY" evidence="2">
    <location>
        <begin position="36"/>
        <end position="233"/>
    </location>
</feature>
<dbReference type="InterPro" id="IPR044736">
    <property type="entry name" value="Gid1/RanBPM/SPLA_SPRY"/>
</dbReference>
<evidence type="ECO:0000313" key="4">
    <source>
        <dbReference type="EMBL" id="KNC97163.1"/>
    </source>
</evidence>
<dbReference type="PROSITE" id="PS50188">
    <property type="entry name" value="B302_SPRY"/>
    <property type="match status" value="1"/>
</dbReference>
<name>A0A0L0H932_SPIPD</name>
<dbReference type="InterPro" id="IPR024964">
    <property type="entry name" value="CTLH/CRA"/>
</dbReference>
<protein>
    <recommendedName>
        <fullName evidence="6">B30.2/SPRY domain-containing protein</fullName>
    </recommendedName>
</protein>